<accession>A0ABN6PNI7</accession>
<sequence>MSAAPIPSSSPVIACARRHLQTAAASVLLGFAALLVGCASSSSQGSGVFGSNRPATASGQNAAARAESSTYRPAEYVNAARKGPRVIVLPGEIKSAHTSFRISPNNIADFGELELGRANFTVLERAALGSMVREMQTAYALGNEAQARRLFDRGQLQSTRWIVKFDVLKAEPVTESSSGFDGSTVGKVIDIVAGGSKAGQLGGVAADSTRTAEQAKAWLIGMRYKILDAATTEQVATGYFEERMSTSRQSSSFLGIKSGSADLVTLDTMVQYLVQKCVTEVDARHK</sequence>
<dbReference type="EMBL" id="AP025730">
    <property type="protein sequence ID" value="BDI04845.1"/>
    <property type="molecule type" value="Genomic_DNA"/>
</dbReference>
<name>A0ABN6PNI7_9BURK</name>
<protein>
    <recommendedName>
        <fullName evidence="4">Lipoprotein</fullName>
    </recommendedName>
</protein>
<reference evidence="2" key="1">
    <citation type="submission" date="2022-04" db="EMBL/GenBank/DDBJ databases">
        <title>Whole genome sequence of Sphaerotilus sp. FB-5.</title>
        <authorList>
            <person name="Takeda M."/>
            <person name="Narihara S."/>
            <person name="Akimoto M."/>
            <person name="Akimoto R."/>
            <person name="Nishiyashiki S."/>
            <person name="Murakami T."/>
        </authorList>
    </citation>
    <scope>NUCLEOTIDE SEQUENCE</scope>
    <source>
        <strain evidence="2">FB-5</strain>
    </source>
</reference>
<evidence type="ECO:0000313" key="3">
    <source>
        <dbReference type="Proteomes" id="UP001057498"/>
    </source>
</evidence>
<dbReference type="Proteomes" id="UP001057498">
    <property type="component" value="Chromosome"/>
</dbReference>
<evidence type="ECO:0008006" key="4">
    <source>
        <dbReference type="Google" id="ProtNLM"/>
    </source>
</evidence>
<organism evidence="2 3">
    <name type="scientific">Sphaerotilus microaerophilus</name>
    <dbReference type="NCBI Taxonomy" id="2914710"/>
    <lineage>
        <taxon>Bacteria</taxon>
        <taxon>Pseudomonadati</taxon>
        <taxon>Pseudomonadota</taxon>
        <taxon>Betaproteobacteria</taxon>
        <taxon>Burkholderiales</taxon>
        <taxon>Sphaerotilaceae</taxon>
        <taxon>Sphaerotilus</taxon>
    </lineage>
</organism>
<feature type="region of interest" description="Disordered" evidence="1">
    <location>
        <begin position="43"/>
        <end position="64"/>
    </location>
</feature>
<evidence type="ECO:0000256" key="1">
    <source>
        <dbReference type="SAM" id="MobiDB-lite"/>
    </source>
</evidence>
<dbReference type="RefSeq" id="WP_251972934.1">
    <property type="nucleotide sequence ID" value="NZ_AP025730.1"/>
</dbReference>
<gene>
    <name evidence="2" type="ORF">CATMQ487_18150</name>
</gene>
<evidence type="ECO:0000313" key="2">
    <source>
        <dbReference type="EMBL" id="BDI04845.1"/>
    </source>
</evidence>
<keyword evidence="3" id="KW-1185">Reference proteome</keyword>
<proteinExistence type="predicted"/>
<feature type="compositionally biased region" description="Polar residues" evidence="1">
    <location>
        <begin position="53"/>
        <end position="64"/>
    </location>
</feature>